<name>A0A7L6APB7_9GAMM</name>
<feature type="transmembrane region" description="Helical" evidence="1">
    <location>
        <begin position="61"/>
        <end position="88"/>
    </location>
</feature>
<gene>
    <name evidence="2" type="ORF">HZT40_04100</name>
</gene>
<accession>A0A7L6APB7</accession>
<keyword evidence="1" id="KW-0472">Membrane</keyword>
<sequence length="106" mass="11683">MLNLFGALRVYLGKPSVRFNNRVIYLALITPFFMSKVNGAYKAYQHPLRGLVSAFLLNVGSAYLLSMGSLIGTVVLSILFYLGTYLLLSVEFTDMLNAKGLTHCLG</sequence>
<keyword evidence="1" id="KW-0812">Transmembrane</keyword>
<dbReference type="KEGG" id="this:HZT40_04100"/>
<dbReference type="Proteomes" id="UP000510621">
    <property type="component" value="Chromosome"/>
</dbReference>
<evidence type="ECO:0000313" key="2">
    <source>
        <dbReference type="EMBL" id="QLQ30921.1"/>
    </source>
</evidence>
<dbReference type="EMBL" id="CP059265">
    <property type="protein sequence ID" value="QLQ30921.1"/>
    <property type="molecule type" value="Genomic_DNA"/>
</dbReference>
<organism evidence="2 3">
    <name type="scientific">Candidatus Thiothrix singaporensis</name>
    <dbReference type="NCBI Taxonomy" id="2799669"/>
    <lineage>
        <taxon>Bacteria</taxon>
        <taxon>Pseudomonadati</taxon>
        <taxon>Pseudomonadota</taxon>
        <taxon>Gammaproteobacteria</taxon>
        <taxon>Thiotrichales</taxon>
        <taxon>Thiotrichaceae</taxon>
        <taxon>Thiothrix</taxon>
    </lineage>
</organism>
<keyword evidence="1" id="KW-1133">Transmembrane helix</keyword>
<feature type="transmembrane region" description="Helical" evidence="1">
    <location>
        <begin position="23"/>
        <end position="41"/>
    </location>
</feature>
<evidence type="ECO:0000256" key="1">
    <source>
        <dbReference type="SAM" id="Phobius"/>
    </source>
</evidence>
<dbReference type="AlphaFoldDB" id="A0A7L6APB7"/>
<protein>
    <submittedName>
        <fullName evidence="2">Uncharacterized protein</fullName>
    </submittedName>
</protein>
<proteinExistence type="predicted"/>
<keyword evidence="3" id="KW-1185">Reference proteome</keyword>
<evidence type="ECO:0000313" key="3">
    <source>
        <dbReference type="Proteomes" id="UP000510621"/>
    </source>
</evidence>
<reference evidence="2" key="1">
    <citation type="submission" date="2020-06" db="EMBL/GenBank/DDBJ databases">
        <title>Analysis procedures for assessing recovery of high quality, complete, closed genomes from Nanopore long read metagenome sequencing.</title>
        <authorList>
            <person name="Bessarab I."/>
            <person name="Arumugam K."/>
            <person name="Haryono M."/>
            <person name="Liu X."/>
            <person name="Roy S."/>
            <person name="Zuniga-Montanez R.E."/>
            <person name="Qiu G."/>
            <person name="Drautz-Moses D.I."/>
            <person name="Law Y.Y."/>
            <person name="Wuertz S."/>
            <person name="Lauro F.M."/>
            <person name="Huson D.H."/>
            <person name="Williams R.B."/>
        </authorList>
    </citation>
    <scope>NUCLEOTIDE SEQUENCE [LARGE SCALE GENOMIC DNA]</scope>
    <source>
        <strain evidence="2">SSD2</strain>
    </source>
</reference>